<dbReference type="AlphaFoldDB" id="A0A1F6Y6Y7"/>
<dbReference type="GO" id="GO:0003977">
    <property type="term" value="F:UDP-N-acetylglucosamine diphosphorylase activity"/>
    <property type="evidence" value="ECO:0007669"/>
    <property type="project" value="UniProtKB-EC"/>
</dbReference>
<comment type="similarity">
    <text evidence="1">In the C-terminal section; belongs to the transferase hexapeptide repeat family.</text>
</comment>
<comment type="catalytic activity">
    <reaction evidence="7">
        <text>N-acetyl-alpha-D-glucosamine 1-phosphate + UTP + H(+) = UDP-N-acetyl-alpha-D-glucosamine + diphosphate</text>
        <dbReference type="Rhea" id="RHEA:13509"/>
        <dbReference type="ChEBI" id="CHEBI:15378"/>
        <dbReference type="ChEBI" id="CHEBI:33019"/>
        <dbReference type="ChEBI" id="CHEBI:46398"/>
        <dbReference type="ChEBI" id="CHEBI:57705"/>
        <dbReference type="ChEBI" id="CHEBI:57776"/>
        <dbReference type="EC" id="2.7.7.23"/>
    </reaction>
</comment>
<evidence type="ECO:0000256" key="3">
    <source>
        <dbReference type="ARBA" id="ARBA00022679"/>
    </source>
</evidence>
<evidence type="ECO:0000256" key="8">
    <source>
        <dbReference type="ARBA" id="ARBA00049628"/>
    </source>
</evidence>
<comment type="catalytic activity">
    <reaction evidence="6">
        <text>alpha-D-glucosamine 1-phosphate + acetyl-CoA = N-acetyl-alpha-D-glucosamine 1-phosphate + CoA + H(+)</text>
        <dbReference type="Rhea" id="RHEA:13725"/>
        <dbReference type="ChEBI" id="CHEBI:15378"/>
        <dbReference type="ChEBI" id="CHEBI:57287"/>
        <dbReference type="ChEBI" id="CHEBI:57288"/>
        <dbReference type="ChEBI" id="CHEBI:57776"/>
        <dbReference type="ChEBI" id="CHEBI:58516"/>
        <dbReference type="EC" id="2.3.1.157"/>
    </reaction>
</comment>
<evidence type="ECO:0000256" key="2">
    <source>
        <dbReference type="ARBA" id="ARBA00007947"/>
    </source>
</evidence>
<dbReference type="SUPFAM" id="SSF53448">
    <property type="entry name" value="Nucleotide-diphospho-sugar transferases"/>
    <property type="match status" value="1"/>
</dbReference>
<dbReference type="InterPro" id="IPR050065">
    <property type="entry name" value="GlmU-like"/>
</dbReference>
<dbReference type="Pfam" id="PF12804">
    <property type="entry name" value="NTP_transf_3"/>
    <property type="match status" value="1"/>
</dbReference>
<dbReference type="InterPro" id="IPR029044">
    <property type="entry name" value="Nucleotide-diphossugar_trans"/>
</dbReference>
<evidence type="ECO:0000256" key="5">
    <source>
        <dbReference type="ARBA" id="ARBA00023315"/>
    </source>
</evidence>
<evidence type="ECO:0000256" key="7">
    <source>
        <dbReference type="ARBA" id="ARBA00048493"/>
    </source>
</evidence>
<name>A0A1F6Y6Y7_9BACT</name>
<feature type="domain" description="MobA-like NTP transferase" evidence="9">
    <location>
        <begin position="8"/>
        <end position="130"/>
    </location>
</feature>
<keyword evidence="4" id="KW-0548">Nucleotidyltransferase</keyword>
<protein>
    <recommendedName>
        <fullName evidence="9">MobA-like NTP transferase domain-containing protein</fullName>
    </recommendedName>
</protein>
<dbReference type="InterPro" id="IPR025877">
    <property type="entry name" value="MobA-like_NTP_Trfase"/>
</dbReference>
<reference evidence="10 11" key="1">
    <citation type="journal article" date="2016" name="Nat. Commun.">
        <title>Thousands of microbial genomes shed light on interconnected biogeochemical processes in an aquifer system.</title>
        <authorList>
            <person name="Anantharaman K."/>
            <person name="Brown C.T."/>
            <person name="Hug L.A."/>
            <person name="Sharon I."/>
            <person name="Castelle C.J."/>
            <person name="Probst A.J."/>
            <person name="Thomas B.C."/>
            <person name="Singh A."/>
            <person name="Wilkins M.J."/>
            <person name="Karaoz U."/>
            <person name="Brodie E.L."/>
            <person name="Williams K.H."/>
            <person name="Hubbard S.S."/>
            <person name="Banfield J.F."/>
        </authorList>
    </citation>
    <scope>NUCLEOTIDE SEQUENCE [LARGE SCALE GENOMIC DNA]</scope>
</reference>
<sequence>MNDKVKIVILAAGLGKRMQSENPKVLAEVRGKSMLERLSQAAQEVTGSNATAIVGHQADLIKSRFGDSLTYVIQEKQLGTGHALLVAKDELKDAEHIVVLYGDQPLITSETIKNLIKKHLDSGAKITFATTLVPDFSDWRAYFIKLGRVLRKDNKITCIREYNDAIEEERSIKEINIGCFVFNAKWLWGNLEKIENKNRQKEYYVTDLIPMAFRNGNLVEGIPINPREALGANSKEELEILEKFA</sequence>
<evidence type="ECO:0000259" key="9">
    <source>
        <dbReference type="Pfam" id="PF12804"/>
    </source>
</evidence>
<comment type="caution">
    <text evidence="10">The sequence shown here is derived from an EMBL/GenBank/DDBJ whole genome shotgun (WGS) entry which is preliminary data.</text>
</comment>
<dbReference type="EMBL" id="MFVU01000012">
    <property type="protein sequence ID" value="OGJ02133.1"/>
    <property type="molecule type" value="Genomic_DNA"/>
</dbReference>
<dbReference type="Gene3D" id="3.90.550.10">
    <property type="entry name" value="Spore Coat Polysaccharide Biosynthesis Protein SpsA, Chain A"/>
    <property type="match status" value="1"/>
</dbReference>
<dbReference type="PANTHER" id="PTHR43584">
    <property type="entry name" value="NUCLEOTIDYL TRANSFERASE"/>
    <property type="match status" value="1"/>
</dbReference>
<evidence type="ECO:0000256" key="1">
    <source>
        <dbReference type="ARBA" id="ARBA00007707"/>
    </source>
</evidence>
<evidence type="ECO:0000313" key="11">
    <source>
        <dbReference type="Proteomes" id="UP000178645"/>
    </source>
</evidence>
<proteinExistence type="inferred from homology"/>
<organism evidence="10 11">
    <name type="scientific">Candidatus Nomurabacteria bacterium RIFCSPLOWO2_12_FULL_44_11</name>
    <dbReference type="NCBI Taxonomy" id="1801796"/>
    <lineage>
        <taxon>Bacteria</taxon>
        <taxon>Candidatus Nomuraibacteriota</taxon>
    </lineage>
</organism>
<dbReference type="PANTHER" id="PTHR43584:SF3">
    <property type="entry name" value="BIFUNCTIONAL PROTEIN GLMU"/>
    <property type="match status" value="1"/>
</dbReference>
<dbReference type="GO" id="GO:0019134">
    <property type="term" value="F:glucosamine-1-phosphate N-acetyltransferase activity"/>
    <property type="evidence" value="ECO:0007669"/>
    <property type="project" value="UniProtKB-EC"/>
</dbReference>
<accession>A0A1F6Y6Y7</accession>
<evidence type="ECO:0000256" key="4">
    <source>
        <dbReference type="ARBA" id="ARBA00022695"/>
    </source>
</evidence>
<keyword evidence="3" id="KW-0808">Transferase</keyword>
<comment type="similarity">
    <text evidence="2">In the N-terminal section; belongs to the N-acetylglucosamine-1-phosphate uridyltransferase family.</text>
</comment>
<evidence type="ECO:0000313" key="10">
    <source>
        <dbReference type="EMBL" id="OGJ02133.1"/>
    </source>
</evidence>
<dbReference type="CDD" id="cd02540">
    <property type="entry name" value="GT2_GlmU_N_bac"/>
    <property type="match status" value="1"/>
</dbReference>
<evidence type="ECO:0000256" key="6">
    <source>
        <dbReference type="ARBA" id="ARBA00048247"/>
    </source>
</evidence>
<keyword evidence="5" id="KW-0012">Acyltransferase</keyword>
<comment type="function">
    <text evidence="8">Catalyzes the last two sequential reactions in the de novo biosynthetic pathway for UDP-N-acetylglucosamine (UDP-GlcNAc). The C-terminal domain catalyzes the transfer of acetyl group from acetyl coenzyme A to glucosamine-1-phosphate (GlcN-1-P) to produce N-acetylglucosamine-1-phosphate (GlcNAc-1-P), which is converted into UDP-GlcNAc by the transfer of uridine 5-monophosphate (from uridine 5-triphosphate), a reaction catalyzed by the N-terminal domain.</text>
</comment>
<gene>
    <name evidence="10" type="ORF">A3G53_00470</name>
</gene>
<dbReference type="Proteomes" id="UP000178645">
    <property type="component" value="Unassembled WGS sequence"/>
</dbReference>